<evidence type="ECO:0000313" key="2">
    <source>
        <dbReference type="Proteomes" id="UP000217790"/>
    </source>
</evidence>
<sequence length="250" mass="27699">MPAPPTCTREATLNAEVEAVDAAEEVEGVVDDAWVKEPDAEAELSARTGGGPGYGDRARSRERTCLSIDIVDIGDIHEFDGIPMSARVVRECMKQTRKDSELRNALSRDLGKGGAEGTEARVNFVDDNILAVEAKDWLMSSRKGFTWFATTWERKFRNSNSFDQLQGVMSFISFASVVISRHPFSQCRLPSSASTTLLFVVHRQVSATSRHVSAQILNFITPHYLRPFEARPSRIEALAAHTAFMVHPDT</sequence>
<dbReference type="AlphaFoldDB" id="A0A2H3DN52"/>
<gene>
    <name evidence="1" type="ORF">ARMGADRAFT_1081054</name>
</gene>
<keyword evidence="2" id="KW-1185">Reference proteome</keyword>
<name>A0A2H3DN52_ARMGA</name>
<dbReference type="EMBL" id="KZ293659">
    <property type="protein sequence ID" value="PBK92278.1"/>
    <property type="molecule type" value="Genomic_DNA"/>
</dbReference>
<proteinExistence type="predicted"/>
<evidence type="ECO:0000313" key="1">
    <source>
        <dbReference type="EMBL" id="PBK92278.1"/>
    </source>
</evidence>
<reference evidence="2" key="1">
    <citation type="journal article" date="2017" name="Nat. Ecol. Evol.">
        <title>Genome expansion and lineage-specific genetic innovations in the forest pathogenic fungi Armillaria.</title>
        <authorList>
            <person name="Sipos G."/>
            <person name="Prasanna A.N."/>
            <person name="Walter M.C."/>
            <person name="O'Connor E."/>
            <person name="Balint B."/>
            <person name="Krizsan K."/>
            <person name="Kiss B."/>
            <person name="Hess J."/>
            <person name="Varga T."/>
            <person name="Slot J."/>
            <person name="Riley R."/>
            <person name="Boka B."/>
            <person name="Rigling D."/>
            <person name="Barry K."/>
            <person name="Lee J."/>
            <person name="Mihaltcheva S."/>
            <person name="LaButti K."/>
            <person name="Lipzen A."/>
            <person name="Waldron R."/>
            <person name="Moloney N.M."/>
            <person name="Sperisen C."/>
            <person name="Kredics L."/>
            <person name="Vagvoelgyi C."/>
            <person name="Patrignani A."/>
            <person name="Fitzpatrick D."/>
            <person name="Nagy I."/>
            <person name="Doyle S."/>
            <person name="Anderson J.B."/>
            <person name="Grigoriev I.V."/>
            <person name="Gueldener U."/>
            <person name="Muensterkoetter M."/>
            <person name="Nagy L.G."/>
        </authorList>
    </citation>
    <scope>NUCLEOTIDE SEQUENCE [LARGE SCALE GENOMIC DNA]</scope>
    <source>
        <strain evidence="2">Ar21-2</strain>
    </source>
</reference>
<accession>A0A2H3DN52</accession>
<dbReference type="Proteomes" id="UP000217790">
    <property type="component" value="Unassembled WGS sequence"/>
</dbReference>
<dbReference type="InParanoid" id="A0A2H3DN52"/>
<organism evidence="1 2">
    <name type="scientific">Armillaria gallica</name>
    <name type="common">Bulbous honey fungus</name>
    <name type="synonym">Armillaria bulbosa</name>
    <dbReference type="NCBI Taxonomy" id="47427"/>
    <lineage>
        <taxon>Eukaryota</taxon>
        <taxon>Fungi</taxon>
        <taxon>Dikarya</taxon>
        <taxon>Basidiomycota</taxon>
        <taxon>Agaricomycotina</taxon>
        <taxon>Agaricomycetes</taxon>
        <taxon>Agaricomycetidae</taxon>
        <taxon>Agaricales</taxon>
        <taxon>Marasmiineae</taxon>
        <taxon>Physalacriaceae</taxon>
        <taxon>Armillaria</taxon>
    </lineage>
</organism>
<protein>
    <submittedName>
        <fullName evidence="1">Uncharacterized protein</fullName>
    </submittedName>
</protein>